<gene>
    <name evidence="7" type="ORF">SAMN02745220_05156</name>
</gene>
<evidence type="ECO:0000256" key="6">
    <source>
        <dbReference type="SAM" id="Phobius"/>
    </source>
</evidence>
<sequence length="213" mass="23124">MECSSYWLLFLSATIAINITPGPDMIYILSKTIAQGRKIGLASSLGVCTGSLVHIFAAAFGLSAILATSVMAFSVVKYMGAAYLIYMGIQALRSRGISFDIPEKKQEQSTFWKAFKQGVLIDILNPKVAIFFMAFLPQFVRPELGHAPAQILILGFLVNLGGLVIESVLVLTAAQTTIFFRSNSQFSTLLDRVLGSMLIGLGIRLALTENHTN</sequence>
<feature type="transmembrane region" description="Helical" evidence="6">
    <location>
        <begin position="151"/>
        <end position="174"/>
    </location>
</feature>
<feature type="transmembrane region" description="Helical" evidence="6">
    <location>
        <begin position="65"/>
        <end position="86"/>
    </location>
</feature>
<organism evidence="7 8">
    <name type="scientific">Desulfopila aestuarii DSM 18488</name>
    <dbReference type="NCBI Taxonomy" id="1121416"/>
    <lineage>
        <taxon>Bacteria</taxon>
        <taxon>Pseudomonadati</taxon>
        <taxon>Thermodesulfobacteriota</taxon>
        <taxon>Desulfobulbia</taxon>
        <taxon>Desulfobulbales</taxon>
        <taxon>Desulfocapsaceae</taxon>
        <taxon>Desulfopila</taxon>
    </lineage>
</organism>
<evidence type="ECO:0000313" key="8">
    <source>
        <dbReference type="Proteomes" id="UP000184603"/>
    </source>
</evidence>
<keyword evidence="4 6" id="KW-1133">Transmembrane helix</keyword>
<dbReference type="PANTHER" id="PTHR30086">
    <property type="entry name" value="ARGININE EXPORTER PROTEIN ARGO"/>
    <property type="match status" value="1"/>
</dbReference>
<proteinExistence type="predicted"/>
<keyword evidence="5 6" id="KW-0472">Membrane</keyword>
<keyword evidence="8" id="KW-1185">Reference proteome</keyword>
<dbReference type="AlphaFoldDB" id="A0A1M7YLJ1"/>
<evidence type="ECO:0000256" key="1">
    <source>
        <dbReference type="ARBA" id="ARBA00004651"/>
    </source>
</evidence>
<keyword evidence="2" id="KW-1003">Cell membrane</keyword>
<comment type="subcellular location">
    <subcellularLocation>
        <location evidence="1">Cell membrane</location>
        <topology evidence="1">Multi-pass membrane protein</topology>
    </subcellularLocation>
</comment>
<evidence type="ECO:0000256" key="5">
    <source>
        <dbReference type="ARBA" id="ARBA00023136"/>
    </source>
</evidence>
<evidence type="ECO:0000313" key="7">
    <source>
        <dbReference type="EMBL" id="SHO53490.1"/>
    </source>
</evidence>
<dbReference type="PIRSF" id="PIRSF006324">
    <property type="entry name" value="LeuE"/>
    <property type="match status" value="1"/>
</dbReference>
<dbReference type="OrthoDB" id="9807053at2"/>
<name>A0A1M7YLJ1_9BACT</name>
<dbReference type="InterPro" id="IPR001123">
    <property type="entry name" value="LeuE-type"/>
</dbReference>
<reference evidence="7 8" key="1">
    <citation type="submission" date="2016-12" db="EMBL/GenBank/DDBJ databases">
        <authorList>
            <person name="Song W.-J."/>
            <person name="Kurnit D.M."/>
        </authorList>
    </citation>
    <scope>NUCLEOTIDE SEQUENCE [LARGE SCALE GENOMIC DNA]</scope>
    <source>
        <strain evidence="7 8">DSM 18488</strain>
    </source>
</reference>
<feature type="transmembrane region" description="Helical" evidence="6">
    <location>
        <begin position="6"/>
        <end position="27"/>
    </location>
</feature>
<dbReference type="Proteomes" id="UP000184603">
    <property type="component" value="Unassembled WGS sequence"/>
</dbReference>
<protein>
    <submittedName>
        <fullName evidence="7">Resistance to homoserine/threonine (RhtB) family protein</fullName>
    </submittedName>
</protein>
<dbReference type="GO" id="GO:0015171">
    <property type="term" value="F:amino acid transmembrane transporter activity"/>
    <property type="evidence" value="ECO:0007669"/>
    <property type="project" value="TreeGrafter"/>
</dbReference>
<dbReference type="PANTHER" id="PTHR30086:SF20">
    <property type="entry name" value="ARGININE EXPORTER PROTEIN ARGO-RELATED"/>
    <property type="match status" value="1"/>
</dbReference>
<evidence type="ECO:0000256" key="3">
    <source>
        <dbReference type="ARBA" id="ARBA00022692"/>
    </source>
</evidence>
<feature type="transmembrane region" description="Helical" evidence="6">
    <location>
        <begin position="119"/>
        <end position="139"/>
    </location>
</feature>
<evidence type="ECO:0000256" key="4">
    <source>
        <dbReference type="ARBA" id="ARBA00022989"/>
    </source>
</evidence>
<accession>A0A1M7YLJ1</accession>
<dbReference type="GO" id="GO:0005886">
    <property type="term" value="C:plasma membrane"/>
    <property type="evidence" value="ECO:0007669"/>
    <property type="project" value="UniProtKB-SubCell"/>
</dbReference>
<evidence type="ECO:0000256" key="2">
    <source>
        <dbReference type="ARBA" id="ARBA00022475"/>
    </source>
</evidence>
<keyword evidence="3 6" id="KW-0812">Transmembrane</keyword>
<dbReference type="RefSeq" id="WP_073617087.1">
    <property type="nucleotide sequence ID" value="NZ_FRFE01000058.1"/>
</dbReference>
<dbReference type="Pfam" id="PF01810">
    <property type="entry name" value="LysE"/>
    <property type="match status" value="1"/>
</dbReference>
<dbReference type="EMBL" id="FRFE01000058">
    <property type="protein sequence ID" value="SHO53490.1"/>
    <property type="molecule type" value="Genomic_DNA"/>
</dbReference>
<dbReference type="STRING" id="1121416.SAMN02745220_05156"/>